<dbReference type="Gene3D" id="1.20.5.170">
    <property type="match status" value="1"/>
</dbReference>
<dbReference type="GO" id="GO:0032798">
    <property type="term" value="C:Swi5-Sfr1 complex"/>
    <property type="evidence" value="ECO:0007669"/>
    <property type="project" value="TreeGrafter"/>
</dbReference>
<evidence type="ECO:0000256" key="4">
    <source>
        <dbReference type="SAM" id="Coils"/>
    </source>
</evidence>
<accession>A0A8J2X7Q5</accession>
<evidence type="ECO:0000256" key="3">
    <source>
        <dbReference type="ARBA" id="ARBA00023204"/>
    </source>
</evidence>
<dbReference type="Pfam" id="PF07061">
    <property type="entry name" value="Swi5"/>
    <property type="match status" value="1"/>
</dbReference>
<keyword evidence="3" id="KW-0234">DNA repair</keyword>
<proteinExistence type="inferred from homology"/>
<gene>
    <name evidence="5" type="ORF">BN860_01992g</name>
</gene>
<sequence length="92" mass="10703">MPCTIELSNEKREAQLEELKAAKCRLQKEFEELSAELSIVHKPKDVIDLHIQRLKEYNELRDVGLRLTQLIADEKACKVKDVFEEMGYEVAD</sequence>
<dbReference type="GO" id="GO:0000709">
    <property type="term" value="P:meiotic joint molecule formation"/>
    <property type="evidence" value="ECO:0007669"/>
    <property type="project" value="TreeGrafter"/>
</dbReference>
<keyword evidence="2" id="KW-0227">DNA damage</keyword>
<comment type="similarity">
    <text evidence="1">Belongs to the SWI5/SAE3 family.</text>
</comment>
<dbReference type="GO" id="GO:0010772">
    <property type="term" value="P:meiotic DNA recombinase assembly involved in reciprocal meiotic recombination"/>
    <property type="evidence" value="ECO:0007669"/>
    <property type="project" value="TreeGrafter"/>
</dbReference>
<dbReference type="InterPro" id="IPR010760">
    <property type="entry name" value="DNA-repair_Swi5"/>
</dbReference>
<evidence type="ECO:0000256" key="1">
    <source>
        <dbReference type="ARBA" id="ARBA00008060"/>
    </source>
</evidence>
<keyword evidence="4" id="KW-0175">Coiled coil</keyword>
<evidence type="ECO:0000313" key="6">
    <source>
        <dbReference type="Proteomes" id="UP000019375"/>
    </source>
</evidence>
<dbReference type="AlphaFoldDB" id="A0A8J2X7Q5"/>
<evidence type="ECO:0000313" key="5">
    <source>
        <dbReference type="EMBL" id="CDF88790.1"/>
    </source>
</evidence>
<organism evidence="5 6">
    <name type="scientific">Zygosaccharomyces bailii (strain CLIB 213 / ATCC 58445 / CBS 680 / BCRC 21525 / NBRC 1098 / NCYC 1416 / NRRL Y-2227)</name>
    <dbReference type="NCBI Taxonomy" id="1333698"/>
    <lineage>
        <taxon>Eukaryota</taxon>
        <taxon>Fungi</taxon>
        <taxon>Dikarya</taxon>
        <taxon>Ascomycota</taxon>
        <taxon>Saccharomycotina</taxon>
        <taxon>Saccharomycetes</taxon>
        <taxon>Saccharomycetales</taxon>
        <taxon>Saccharomycetaceae</taxon>
        <taxon>Zygosaccharomyces</taxon>
    </lineage>
</organism>
<dbReference type="EMBL" id="HG316456">
    <property type="protein sequence ID" value="CDF88790.1"/>
    <property type="molecule type" value="Genomic_DNA"/>
</dbReference>
<dbReference type="OrthoDB" id="255837at2759"/>
<name>A0A8J2X7Q5_ZYGB2</name>
<dbReference type="Proteomes" id="UP000019375">
    <property type="component" value="Unassembled WGS sequence"/>
</dbReference>
<dbReference type="PANTHER" id="PTHR28529">
    <property type="entry name" value="DNA REPAIR PROTEIN SWI5 HOMOLOG"/>
    <property type="match status" value="1"/>
</dbReference>
<dbReference type="GO" id="GO:0034974">
    <property type="term" value="C:Swi5-Swi2 complex"/>
    <property type="evidence" value="ECO:0007669"/>
    <property type="project" value="TreeGrafter"/>
</dbReference>
<dbReference type="PANTHER" id="PTHR28529:SF2">
    <property type="entry name" value="DNA REPAIR PROTEIN SWI5 HOMOLOG"/>
    <property type="match status" value="1"/>
</dbReference>
<protein>
    <submittedName>
        <fullName evidence="5">ZYBA0S03-01992g1_1</fullName>
    </submittedName>
</protein>
<reference evidence="6" key="1">
    <citation type="journal article" date="2013" name="Genome Announc.">
        <title>Genome sequence of the food spoilage yeast Zygosaccharomyces bailii CLIB 213(T).</title>
        <authorList>
            <person name="Galeote V."/>
            <person name="Bigey F."/>
            <person name="Devillers H."/>
            <person name="Neuveglise C."/>
            <person name="Dequin S."/>
        </authorList>
    </citation>
    <scope>NUCLEOTIDE SEQUENCE [LARGE SCALE GENOMIC DNA]</scope>
    <source>
        <strain evidence="6">CLIB 213 / ATCC 58445 / CBS 680 / CCRC 21525 / NBRC 1098 / NCYC 1416 / NRRL Y-2227</strain>
    </source>
</reference>
<feature type="coiled-coil region" evidence="4">
    <location>
        <begin position="5"/>
        <end position="36"/>
    </location>
</feature>
<keyword evidence="6" id="KW-1185">Reference proteome</keyword>
<evidence type="ECO:0000256" key="2">
    <source>
        <dbReference type="ARBA" id="ARBA00022763"/>
    </source>
</evidence>